<dbReference type="InterPro" id="IPR036388">
    <property type="entry name" value="WH-like_DNA-bd_sf"/>
</dbReference>
<evidence type="ECO:0000313" key="1">
    <source>
        <dbReference type="EMBL" id="GAB1317686.1"/>
    </source>
</evidence>
<sequence>MPIVQLAKQSGLPAEKVLRICRLVACAGILKEPEEDTFAHTAISEELVRDPGFRSFIAFQLCETRVASAHLADSLLKHNPFWTGQSAFEYAWGMPMYEWHIKHPKQGNRFGEVMESVSRSLDPGNGMMWLGCRHGQISTKMKEPSWSMWLAGQARSLRI</sequence>
<accession>A0ABQ0GIU9</accession>
<name>A0ABQ0GIU9_9PEZI</name>
<dbReference type="InterPro" id="IPR029063">
    <property type="entry name" value="SAM-dependent_MTases_sf"/>
</dbReference>
<dbReference type="SUPFAM" id="SSF46785">
    <property type="entry name" value="Winged helix' DNA-binding domain"/>
    <property type="match status" value="1"/>
</dbReference>
<evidence type="ECO:0000313" key="2">
    <source>
        <dbReference type="Proteomes" id="UP001628179"/>
    </source>
</evidence>
<gene>
    <name evidence="1" type="ORF">MFIFM68171_07896</name>
</gene>
<dbReference type="GeneID" id="98178639"/>
<proteinExistence type="predicted"/>
<dbReference type="InterPro" id="IPR036390">
    <property type="entry name" value="WH_DNA-bd_sf"/>
</dbReference>
<reference evidence="1 2" key="1">
    <citation type="submission" date="2024-09" db="EMBL/GenBank/DDBJ databases">
        <title>Itraconazole resistance in Madurella fahalii resulting from another homologue of gene encoding cytochrome P450 14-alpha sterol demethylase (CYP51).</title>
        <authorList>
            <person name="Yoshioka I."/>
            <person name="Fahal A.H."/>
            <person name="Kaneko S."/>
            <person name="Yaguchi T."/>
        </authorList>
    </citation>
    <scope>NUCLEOTIDE SEQUENCE [LARGE SCALE GENOMIC DNA]</scope>
    <source>
        <strain evidence="1 2">IFM 68171</strain>
    </source>
</reference>
<dbReference type="Gene3D" id="3.40.50.150">
    <property type="entry name" value="Vaccinia Virus protein VP39"/>
    <property type="match status" value="1"/>
</dbReference>
<dbReference type="Gene3D" id="1.10.10.10">
    <property type="entry name" value="Winged helix-like DNA-binding domain superfamily/Winged helix DNA-binding domain"/>
    <property type="match status" value="1"/>
</dbReference>
<dbReference type="PANTHER" id="PTHR43712">
    <property type="entry name" value="PUTATIVE (AFU_ORTHOLOGUE AFUA_4G14580)-RELATED"/>
    <property type="match status" value="1"/>
</dbReference>
<organism evidence="1 2">
    <name type="scientific">Madurella fahalii</name>
    <dbReference type="NCBI Taxonomy" id="1157608"/>
    <lineage>
        <taxon>Eukaryota</taxon>
        <taxon>Fungi</taxon>
        <taxon>Dikarya</taxon>
        <taxon>Ascomycota</taxon>
        <taxon>Pezizomycotina</taxon>
        <taxon>Sordariomycetes</taxon>
        <taxon>Sordariomycetidae</taxon>
        <taxon>Sordariales</taxon>
        <taxon>Sordariales incertae sedis</taxon>
        <taxon>Madurella</taxon>
    </lineage>
</organism>
<protein>
    <submittedName>
        <fullName evidence="1">Uncharacterized protein</fullName>
    </submittedName>
</protein>
<dbReference type="EMBL" id="BAAFSV010000004">
    <property type="protein sequence ID" value="GAB1317686.1"/>
    <property type="molecule type" value="Genomic_DNA"/>
</dbReference>
<dbReference type="Proteomes" id="UP001628179">
    <property type="component" value="Unassembled WGS sequence"/>
</dbReference>
<dbReference type="RefSeq" id="XP_070919417.1">
    <property type="nucleotide sequence ID" value="XM_071063316.1"/>
</dbReference>
<dbReference type="PANTHER" id="PTHR43712:SF12">
    <property type="entry name" value="STERIGMATOCYSTIN 8-O-METHYLTRANSFERASE"/>
    <property type="match status" value="1"/>
</dbReference>
<keyword evidence="2" id="KW-1185">Reference proteome</keyword>
<comment type="caution">
    <text evidence="1">The sequence shown here is derived from an EMBL/GenBank/DDBJ whole genome shotgun (WGS) entry which is preliminary data.</text>
</comment>